<dbReference type="InterPro" id="IPR029492">
    <property type="entry name" value="DUF4435"/>
</dbReference>
<dbReference type="KEGG" id="dli:dnl_22060"/>
<evidence type="ECO:0000313" key="2">
    <source>
        <dbReference type="EMBL" id="QTA79924.1"/>
    </source>
</evidence>
<evidence type="ECO:0000313" key="3">
    <source>
        <dbReference type="Proteomes" id="UP000663720"/>
    </source>
</evidence>
<keyword evidence="3" id="KW-1185">Reference proteome</keyword>
<dbReference type="RefSeq" id="WP_207691623.1">
    <property type="nucleotide sequence ID" value="NZ_CP061799.1"/>
</dbReference>
<dbReference type="Pfam" id="PF14491">
    <property type="entry name" value="DUF4435"/>
    <property type="match status" value="1"/>
</dbReference>
<dbReference type="Proteomes" id="UP000663720">
    <property type="component" value="Chromosome"/>
</dbReference>
<name>A0A975B6T9_9BACT</name>
<feature type="domain" description="DUF4435" evidence="1">
    <location>
        <begin position="28"/>
        <end position="223"/>
    </location>
</feature>
<organism evidence="2 3">
    <name type="scientific">Desulfonema limicola</name>
    <dbReference type="NCBI Taxonomy" id="45656"/>
    <lineage>
        <taxon>Bacteria</taxon>
        <taxon>Pseudomonadati</taxon>
        <taxon>Thermodesulfobacteriota</taxon>
        <taxon>Desulfobacteria</taxon>
        <taxon>Desulfobacterales</taxon>
        <taxon>Desulfococcaceae</taxon>
        <taxon>Desulfonema</taxon>
    </lineage>
</organism>
<proteinExistence type="predicted"/>
<gene>
    <name evidence="2" type="ORF">dnl_22060</name>
</gene>
<accession>A0A975B6T9</accession>
<dbReference type="EMBL" id="CP061799">
    <property type="protein sequence ID" value="QTA79924.1"/>
    <property type="molecule type" value="Genomic_DNA"/>
</dbReference>
<protein>
    <submittedName>
        <fullName evidence="2">DUF4435</fullName>
    </submittedName>
</protein>
<dbReference type="AlphaFoldDB" id="A0A975B6T9"/>
<reference evidence="2" key="1">
    <citation type="journal article" date="2021" name="Microb. Physiol.">
        <title>Proteogenomic Insights into the Physiology of Marine, Sulfate-Reducing, Filamentous Desulfonema limicola and Desulfonema magnum.</title>
        <authorList>
            <person name="Schnaars V."/>
            <person name="Wohlbrand L."/>
            <person name="Scheve S."/>
            <person name="Hinrichs C."/>
            <person name="Reinhardt R."/>
            <person name="Rabus R."/>
        </authorList>
    </citation>
    <scope>NUCLEOTIDE SEQUENCE</scope>
    <source>
        <strain evidence="2">5ac10</strain>
    </source>
</reference>
<evidence type="ECO:0000259" key="1">
    <source>
        <dbReference type="Pfam" id="PF14491"/>
    </source>
</evidence>
<sequence length="280" mass="32237">MSLQGYLNENSVVNSIRLQLRHPSGAEKVWIIVEGETDQKLFSKLLNGDHAEIEVSYGGVNGLLKIVSVLLKETNRILDIRDADFLNLEKKIETNKNIFLTDFHDIEMMIISCDPPYNSVISEYLREEKHQSALRKKILKSIAFLGGIRWINQSENLELNFNKIGLGNFYNGQTASLDEDKCLSEILRRSPNKKRKVSAQDVKFKINGISDYLNLCNGHDFQKAFALCVSFTSKKGINDMEIGRAFRLAYRFDDFQKSNLYRHLKNWADNQSKLLFKHKV</sequence>